<dbReference type="CDD" id="cd01650">
    <property type="entry name" value="RT_nLTR_like"/>
    <property type="match status" value="1"/>
</dbReference>
<proteinExistence type="predicted"/>
<comment type="caution">
    <text evidence="3">The sequence shown here is derived from an EMBL/GenBank/DDBJ whole genome shotgun (WGS) entry which is preliminary data.</text>
</comment>
<dbReference type="InterPro" id="IPR000477">
    <property type="entry name" value="RT_dom"/>
</dbReference>
<feature type="region of interest" description="Disordered" evidence="1">
    <location>
        <begin position="264"/>
        <end position="283"/>
    </location>
</feature>
<evidence type="ECO:0000259" key="2">
    <source>
        <dbReference type="Pfam" id="PF00078"/>
    </source>
</evidence>
<keyword evidence="3" id="KW-0808">Transferase</keyword>
<keyword evidence="4" id="KW-1185">Reference proteome</keyword>
<dbReference type="PANTHER" id="PTHR46890">
    <property type="entry name" value="NON-LTR RETROLELEMENT REVERSE TRANSCRIPTASE-LIKE PROTEIN-RELATED"/>
    <property type="match status" value="1"/>
</dbReference>
<feature type="compositionally biased region" description="Basic and acidic residues" evidence="1">
    <location>
        <begin position="72"/>
        <end position="84"/>
    </location>
</feature>
<keyword evidence="3" id="KW-0548">Nucleotidyltransferase</keyword>
<evidence type="ECO:0000256" key="1">
    <source>
        <dbReference type="SAM" id="MobiDB-lite"/>
    </source>
</evidence>
<dbReference type="SUPFAM" id="SSF56672">
    <property type="entry name" value="DNA/RNA polymerases"/>
    <property type="match status" value="1"/>
</dbReference>
<evidence type="ECO:0000313" key="4">
    <source>
        <dbReference type="Proteomes" id="UP001151760"/>
    </source>
</evidence>
<sequence length="892" mass="101467">MPYGRLVDAFIANKRSKRGKRFGFIRFLGIKDAHEFVKTLSNIWIGNFHLYVAVPIFQRGNSFAYQPVHRPPIKDTNPKTEPNPKNDSIPNFPYHQSHATKPSFTDVTLNKQSPSTPTLSKDTARSISLTKNDLITIEDSSTVLLMKLNEADTMSNMYSICKSEDEETSMSLGRVFISTKSIQRISDTIKVEMEANHLDKDDTSVEDKENDDLDDIDGILKDLDNDTKNEENIFVSPNDVMPDQTIKQVKEEILKQPNEEYIKVSESSDISRPPGFENTKKTFSNNSKCSTNFARHHKKDIKGISLIHELNKIIEVGTTLGYDVRGCKTSLNRMINGIGVHLAKSSLWNRLAEFMNQHNGKFILFGDFNTVRHENERTGSLFSCIEAEHFNAFIDSTGLINLPIGGRHFTWMNKAGTKLSKLDRFLIFEGVMEDIPDIKVTAIDRLWSDHSPILLHSKKTDFGPSPFKLYNSWLNRDGFDDIVKSTWESIDTDNGNNKISSHVKLRSLKNAIKKWQVDVRKNDRSQKSANLFEIQEIKKKIDDGSASISDCEKRINLLQDIEKLDNLEALDLIQKARIKWDIEGDENSKYFNGIINSKRRTRAIVGILHDGDWITEPPLIKDVFLNYYKDKFQAHDSHVIFTSIANSPTLCHHDRDFLESHILLDEVKKIVWECGSNKAPGPDGFSFAFIKKYWDLMKMDIFEFVNSFFASGSMPQDVRPISLIGTHYKIISKLLANRLSKVIDKVVSKEQSAFISGRQILDGPLIISEIIQWYKKRKKKMLIFKVDFEKAFDSLSRNYLDFILASLGFGSKWRSWIRACLHSSRASILINGSPTSEFSIKRGLRQGDPLSPFLFILIMEGLHCAMSNAVSSGLIRGIKLGSSGIVLSVRIT</sequence>
<dbReference type="InterPro" id="IPR036691">
    <property type="entry name" value="Endo/exonu/phosph_ase_sf"/>
</dbReference>
<dbReference type="SUPFAM" id="SSF56219">
    <property type="entry name" value="DNase I-like"/>
    <property type="match status" value="1"/>
</dbReference>
<reference evidence="3" key="2">
    <citation type="submission" date="2022-01" db="EMBL/GenBank/DDBJ databases">
        <authorList>
            <person name="Yamashiro T."/>
            <person name="Shiraishi A."/>
            <person name="Satake H."/>
            <person name="Nakayama K."/>
        </authorList>
    </citation>
    <scope>NUCLEOTIDE SEQUENCE</scope>
</reference>
<accession>A0ABQ5E4M3</accession>
<reference evidence="3" key="1">
    <citation type="journal article" date="2022" name="Int. J. Mol. Sci.">
        <title>Draft Genome of Tanacetum Coccineum: Genomic Comparison of Closely Related Tanacetum-Family Plants.</title>
        <authorList>
            <person name="Yamashiro T."/>
            <person name="Shiraishi A."/>
            <person name="Nakayama K."/>
            <person name="Satake H."/>
        </authorList>
    </citation>
    <scope>NUCLEOTIDE SEQUENCE</scope>
</reference>
<evidence type="ECO:0000313" key="3">
    <source>
        <dbReference type="EMBL" id="GJT45806.1"/>
    </source>
</evidence>
<dbReference type="Gene3D" id="3.60.10.10">
    <property type="entry name" value="Endonuclease/exonuclease/phosphatase"/>
    <property type="match status" value="1"/>
</dbReference>
<dbReference type="Proteomes" id="UP001151760">
    <property type="component" value="Unassembled WGS sequence"/>
</dbReference>
<dbReference type="InterPro" id="IPR035979">
    <property type="entry name" value="RBD_domain_sf"/>
</dbReference>
<dbReference type="InterPro" id="IPR043502">
    <property type="entry name" value="DNA/RNA_pol_sf"/>
</dbReference>
<dbReference type="PANTHER" id="PTHR46890:SF50">
    <property type="entry name" value="RNA-DIRECTED DNA POLYMERASE, EUKARYOTA, REVERSE TRANSCRIPTASE ZINC-BINDING DOMAIN PROTEIN-RELATED"/>
    <property type="match status" value="1"/>
</dbReference>
<organism evidence="3 4">
    <name type="scientific">Tanacetum coccineum</name>
    <dbReference type="NCBI Taxonomy" id="301880"/>
    <lineage>
        <taxon>Eukaryota</taxon>
        <taxon>Viridiplantae</taxon>
        <taxon>Streptophyta</taxon>
        <taxon>Embryophyta</taxon>
        <taxon>Tracheophyta</taxon>
        <taxon>Spermatophyta</taxon>
        <taxon>Magnoliopsida</taxon>
        <taxon>eudicotyledons</taxon>
        <taxon>Gunneridae</taxon>
        <taxon>Pentapetalae</taxon>
        <taxon>asterids</taxon>
        <taxon>campanulids</taxon>
        <taxon>Asterales</taxon>
        <taxon>Asteraceae</taxon>
        <taxon>Asteroideae</taxon>
        <taxon>Anthemideae</taxon>
        <taxon>Anthemidinae</taxon>
        <taxon>Tanacetum</taxon>
    </lineage>
</organism>
<dbReference type="GO" id="GO:0003964">
    <property type="term" value="F:RNA-directed DNA polymerase activity"/>
    <property type="evidence" value="ECO:0007669"/>
    <property type="project" value="UniProtKB-KW"/>
</dbReference>
<name>A0ABQ5E4M3_9ASTR</name>
<keyword evidence="3" id="KW-0695">RNA-directed DNA polymerase</keyword>
<protein>
    <submittedName>
        <fullName evidence="3">RNA-directed DNA polymerase, eukaryota, reverse transcriptase zinc-binding domain protein</fullName>
    </submittedName>
</protein>
<feature type="domain" description="Reverse transcriptase" evidence="2">
    <location>
        <begin position="715"/>
        <end position="868"/>
    </location>
</feature>
<dbReference type="EMBL" id="BQNB010015931">
    <property type="protein sequence ID" value="GJT45806.1"/>
    <property type="molecule type" value="Genomic_DNA"/>
</dbReference>
<dbReference type="SUPFAM" id="SSF54928">
    <property type="entry name" value="RNA-binding domain, RBD"/>
    <property type="match status" value="1"/>
</dbReference>
<feature type="region of interest" description="Disordered" evidence="1">
    <location>
        <begin position="68"/>
        <end position="91"/>
    </location>
</feature>
<dbReference type="Pfam" id="PF00078">
    <property type="entry name" value="RVT_1"/>
    <property type="match status" value="1"/>
</dbReference>
<dbReference type="InterPro" id="IPR052343">
    <property type="entry name" value="Retrotransposon-Effector_Assoc"/>
</dbReference>
<gene>
    <name evidence="3" type="ORF">Tco_0954521</name>
</gene>
<dbReference type="CDD" id="cd00590">
    <property type="entry name" value="RRM_SF"/>
    <property type="match status" value="1"/>
</dbReference>